<evidence type="ECO:0000313" key="4">
    <source>
        <dbReference type="Proteomes" id="UP000325902"/>
    </source>
</evidence>
<reference evidence="3 4" key="1">
    <citation type="journal article" date="2019" name="Sci. Rep.">
        <title>A multi-omics analysis of the grapevine pathogen Lasiodiplodia theobromae reveals that temperature affects the expression of virulence- and pathogenicity-related genes.</title>
        <authorList>
            <person name="Felix C."/>
            <person name="Meneses R."/>
            <person name="Goncalves M.F.M."/>
            <person name="Tilleman L."/>
            <person name="Duarte A.S."/>
            <person name="Jorrin-Novo J.V."/>
            <person name="Van de Peer Y."/>
            <person name="Deforce D."/>
            <person name="Van Nieuwerburgh F."/>
            <person name="Esteves A.C."/>
            <person name="Alves A."/>
        </authorList>
    </citation>
    <scope>NUCLEOTIDE SEQUENCE [LARGE SCALE GENOMIC DNA]</scope>
    <source>
        <strain evidence="3 4">LA-SOL3</strain>
    </source>
</reference>
<dbReference type="AlphaFoldDB" id="A0A5N5DNM7"/>
<protein>
    <submittedName>
        <fullName evidence="3">Uncharacterized protein</fullName>
    </submittedName>
</protein>
<dbReference type="OrthoDB" id="3945950at2759"/>
<name>A0A5N5DNM7_9PEZI</name>
<gene>
    <name evidence="3" type="ORF">DBV05_g2031</name>
</gene>
<feature type="compositionally biased region" description="Polar residues" evidence="1">
    <location>
        <begin position="1"/>
        <end position="11"/>
    </location>
</feature>
<keyword evidence="4" id="KW-1185">Reference proteome</keyword>
<feature type="region of interest" description="Disordered" evidence="1">
    <location>
        <begin position="25"/>
        <end position="105"/>
    </location>
</feature>
<feature type="compositionally biased region" description="Acidic residues" evidence="1">
    <location>
        <begin position="432"/>
        <end position="445"/>
    </location>
</feature>
<feature type="region of interest" description="Disordered" evidence="1">
    <location>
        <begin position="294"/>
        <end position="393"/>
    </location>
</feature>
<keyword evidence="2" id="KW-1133">Transmembrane helix</keyword>
<evidence type="ECO:0000256" key="1">
    <source>
        <dbReference type="SAM" id="MobiDB-lite"/>
    </source>
</evidence>
<evidence type="ECO:0000256" key="2">
    <source>
        <dbReference type="SAM" id="Phobius"/>
    </source>
</evidence>
<feature type="compositionally biased region" description="Acidic residues" evidence="1">
    <location>
        <begin position="295"/>
        <end position="305"/>
    </location>
</feature>
<evidence type="ECO:0000313" key="3">
    <source>
        <dbReference type="EMBL" id="KAB2579525.1"/>
    </source>
</evidence>
<feature type="transmembrane region" description="Helical" evidence="2">
    <location>
        <begin position="616"/>
        <end position="637"/>
    </location>
</feature>
<feature type="compositionally biased region" description="Polar residues" evidence="1">
    <location>
        <begin position="308"/>
        <end position="327"/>
    </location>
</feature>
<feature type="region of interest" description="Disordered" evidence="1">
    <location>
        <begin position="425"/>
        <end position="494"/>
    </location>
</feature>
<organism evidence="3 4">
    <name type="scientific">Lasiodiplodia theobromae</name>
    <dbReference type="NCBI Taxonomy" id="45133"/>
    <lineage>
        <taxon>Eukaryota</taxon>
        <taxon>Fungi</taxon>
        <taxon>Dikarya</taxon>
        <taxon>Ascomycota</taxon>
        <taxon>Pezizomycotina</taxon>
        <taxon>Dothideomycetes</taxon>
        <taxon>Dothideomycetes incertae sedis</taxon>
        <taxon>Botryosphaeriales</taxon>
        <taxon>Botryosphaeriaceae</taxon>
        <taxon>Lasiodiplodia</taxon>
    </lineage>
</organism>
<comment type="caution">
    <text evidence="3">The sequence shown here is derived from an EMBL/GenBank/DDBJ whole genome shotgun (WGS) entry which is preliminary data.</text>
</comment>
<dbReference type="EMBL" id="VCHE01000007">
    <property type="protein sequence ID" value="KAB2579525.1"/>
    <property type="molecule type" value="Genomic_DNA"/>
</dbReference>
<dbReference type="Proteomes" id="UP000325902">
    <property type="component" value="Unassembled WGS sequence"/>
</dbReference>
<accession>A0A5N5DNM7</accession>
<feature type="compositionally biased region" description="Polar residues" evidence="1">
    <location>
        <begin position="84"/>
        <end position="104"/>
    </location>
</feature>
<feature type="compositionally biased region" description="Basic and acidic residues" evidence="1">
    <location>
        <begin position="598"/>
        <end position="612"/>
    </location>
</feature>
<keyword evidence="2" id="KW-0472">Membrane</keyword>
<feature type="region of interest" description="Disordered" evidence="1">
    <location>
        <begin position="1"/>
        <end position="20"/>
    </location>
</feature>
<sequence>MTQPTQAQSFASGLESFGSIDWDAEYEELVTTEHTRPELGTVETEDTTHPEPEQLQPEGQEATNTAPLVQEPTPDHPHTLDTTFADNATPTIVASPNWTTTPEPMSSEFEDIGLYGEEATAATDTAAALAPGSFAAWEHPGWCWRESSSWCEWTATSPEVSAWALSPGINDDAEWIIGASRYGDDYAHDDIPRVASLLRRAYEYAYNVPENVCFPALARGFKAVPRRGCVAEREVFPRGAKGLKERRELGGPVYFPQPSRLSEVWSVEEEEMEKDDAEVSSEISEEWWGWFESSCGEEDEDEEGATPDTGSSASVESSNRVVVSTPITIKPVPLRPQPNIDGAEDHEAAATDSDDEDDQISTSSSDFVTIPISPPPADTAEDEDDSSSSDGIANEYEGLFALYEPTNLISQPIHTTKDEEYMAVEDQLSDSGSEEDNVSVGDAEDGIPATPSRLTLLAPQPTDAIESEEHATGSCELADRDSEDDDTSIADVTNEVEIPTTPSKPTLVIPLPPRTPVRSRDALLHDLSPSPKLTGPGLLRNMAFDDMAPQISPVLLSPALALRDTNAGKKLAPVPTLYQVFVEQHGEKTIHQATKNQQDARKEQDMEEQHVGEESAGFWTTAAAAAVAIIGGFTVLLG</sequence>
<proteinExistence type="predicted"/>
<keyword evidence="2" id="KW-0812">Transmembrane</keyword>
<feature type="region of interest" description="Disordered" evidence="1">
    <location>
        <begin position="593"/>
        <end position="612"/>
    </location>
</feature>